<evidence type="ECO:0000313" key="2">
    <source>
        <dbReference type="EMBL" id="PWI68417.1"/>
    </source>
</evidence>
<feature type="region of interest" description="Disordered" evidence="1">
    <location>
        <begin position="528"/>
        <end position="568"/>
    </location>
</feature>
<reference evidence="2 3" key="1">
    <citation type="journal article" date="2016" name="Front. Microbiol.">
        <title>Genome and transcriptome sequences reveal the specific parasitism of the nematophagous Purpureocillium lilacinum 36-1.</title>
        <authorList>
            <person name="Xie J."/>
            <person name="Li S."/>
            <person name="Mo C."/>
            <person name="Xiao X."/>
            <person name="Peng D."/>
            <person name="Wang G."/>
            <person name="Xiao Y."/>
        </authorList>
    </citation>
    <scope>NUCLEOTIDE SEQUENCE [LARGE SCALE GENOMIC DNA]</scope>
    <source>
        <strain evidence="2 3">36-1</strain>
    </source>
</reference>
<evidence type="ECO:0000313" key="3">
    <source>
        <dbReference type="Proteomes" id="UP000245956"/>
    </source>
</evidence>
<sequence>MATSPRQITVENHSGSTQSYFFFNEALGPSNSAGKTLNDLWVKSPDVVSTNDDHAHPDVHVGDSVTNGTATKSARSGETVTWSSAANMETFRAEKLRIHSYGLDKPVATHPVDLGAVGDQPDVTGEATPKEKYFIGTGYRDGTDLPVDTSALENGPEVDFAQAASGQTVAVIKHYSDGTFSHPIFHYPDDAYRPATCAPVRLPRAVNLSSSAYPLDLRTSPVVSDAAFRSTTASIMTPSPRTALLLAPFPAPSKLLVDAALPLFARRMSSSSPARSRDSDTSAWPLLKRRARPSHDTSAGAALGQGLLARLDTTSSPSSLAVEQGAASSAVAAKTDPRVMLTIHGLSTNLNASDFYRIAPSDLSSWHSVIKKVQQQRDPSTLEPLGRYHVSFSTPAAATAYRDRLVRLHRLARHRLRSESGLWEASTPAHLRSPGLEPAAELAAFTVAPPPPTSSSSSSRAGLDVEKRRVSAGAGAWARQLADLVRGAEHGYGDKPPVVLLRVYPPTLAAEDLRRSIREDGVARGCRWKVSAPQQLHQQRAQRGRDRDEGGDSTHRKVSSRAHDDRDTPETLRGRFVVVCASEAEARRFHRHWNQRALPTVHNSDGVASSPTENMIHASIINW</sequence>
<dbReference type="AlphaFoldDB" id="A0A2U3E1P0"/>
<comment type="caution">
    <text evidence="2">The sequence shown here is derived from an EMBL/GenBank/DDBJ whole genome shotgun (WGS) entry which is preliminary data.</text>
</comment>
<feature type="compositionally biased region" description="Polar residues" evidence="1">
    <location>
        <begin position="532"/>
        <end position="541"/>
    </location>
</feature>
<feature type="compositionally biased region" description="Polar residues" evidence="1">
    <location>
        <begin position="64"/>
        <end position="75"/>
    </location>
</feature>
<dbReference type="Proteomes" id="UP000245956">
    <property type="component" value="Unassembled WGS sequence"/>
</dbReference>
<feature type="region of interest" description="Disordered" evidence="1">
    <location>
        <begin position="53"/>
        <end position="75"/>
    </location>
</feature>
<dbReference type="EMBL" id="LCWV01000015">
    <property type="protein sequence ID" value="PWI68417.1"/>
    <property type="molecule type" value="Genomic_DNA"/>
</dbReference>
<gene>
    <name evidence="2" type="ORF">PCL_02186</name>
</gene>
<accession>A0A2U3E1P0</accession>
<proteinExistence type="predicted"/>
<organism evidence="2 3">
    <name type="scientific">Purpureocillium lilacinum</name>
    <name type="common">Paecilomyces lilacinus</name>
    <dbReference type="NCBI Taxonomy" id="33203"/>
    <lineage>
        <taxon>Eukaryota</taxon>
        <taxon>Fungi</taxon>
        <taxon>Dikarya</taxon>
        <taxon>Ascomycota</taxon>
        <taxon>Pezizomycotina</taxon>
        <taxon>Sordariomycetes</taxon>
        <taxon>Hypocreomycetidae</taxon>
        <taxon>Hypocreales</taxon>
        <taxon>Ophiocordycipitaceae</taxon>
        <taxon>Purpureocillium</taxon>
    </lineage>
</organism>
<feature type="compositionally biased region" description="Basic and acidic residues" evidence="1">
    <location>
        <begin position="543"/>
        <end position="568"/>
    </location>
</feature>
<evidence type="ECO:0000256" key="1">
    <source>
        <dbReference type="SAM" id="MobiDB-lite"/>
    </source>
</evidence>
<name>A0A2U3E1P0_PURLI</name>
<feature type="region of interest" description="Disordered" evidence="1">
    <location>
        <begin position="270"/>
        <end position="299"/>
    </location>
</feature>
<protein>
    <submittedName>
        <fullName evidence="2">Uncharacterized protein</fullName>
    </submittedName>
</protein>